<evidence type="ECO:0000256" key="1">
    <source>
        <dbReference type="ARBA" id="ARBA00008262"/>
    </source>
</evidence>
<keyword evidence="3" id="KW-1015">Disulfide bond</keyword>
<accession>A0A2N9ESL1</accession>
<dbReference type="InterPro" id="IPR000617">
    <property type="entry name" value="Napin/2SS/CON"/>
</dbReference>
<dbReference type="MetOSite" id="A0A2N9ESL1"/>
<feature type="signal peptide" evidence="4">
    <location>
        <begin position="1"/>
        <end position="23"/>
    </location>
</feature>
<organism evidence="6">
    <name type="scientific">Fagus sylvatica</name>
    <name type="common">Beechnut</name>
    <dbReference type="NCBI Taxonomy" id="28930"/>
    <lineage>
        <taxon>Eukaryota</taxon>
        <taxon>Viridiplantae</taxon>
        <taxon>Streptophyta</taxon>
        <taxon>Embryophyta</taxon>
        <taxon>Tracheophyta</taxon>
        <taxon>Spermatophyta</taxon>
        <taxon>Magnoliopsida</taxon>
        <taxon>eudicotyledons</taxon>
        <taxon>Gunneridae</taxon>
        <taxon>Pentapetalae</taxon>
        <taxon>rosids</taxon>
        <taxon>fabids</taxon>
        <taxon>Fagales</taxon>
        <taxon>Fagaceae</taxon>
        <taxon>Fagus</taxon>
    </lineage>
</organism>
<dbReference type="Pfam" id="PF00234">
    <property type="entry name" value="Tryp_alpha_amyl"/>
    <property type="match status" value="1"/>
</dbReference>
<dbReference type="InterPro" id="IPR036312">
    <property type="entry name" value="Bifun_inhib/LTP/seed_sf"/>
</dbReference>
<dbReference type="SUPFAM" id="SSF47699">
    <property type="entry name" value="Bifunctional inhibitor/lipid-transfer protein/seed storage 2S albumin"/>
    <property type="match status" value="1"/>
</dbReference>
<evidence type="ECO:0000256" key="3">
    <source>
        <dbReference type="ARBA" id="ARBA00023157"/>
    </source>
</evidence>
<dbReference type="EMBL" id="OIVN01000280">
    <property type="protein sequence ID" value="SPC77564.1"/>
    <property type="molecule type" value="Genomic_DNA"/>
</dbReference>
<evidence type="ECO:0000256" key="4">
    <source>
        <dbReference type="SAM" id="SignalP"/>
    </source>
</evidence>
<keyword evidence="2 4" id="KW-0732">Signal</keyword>
<feature type="chain" id="PRO_5014835076" description="Bifunctional inhibitor/plant lipid transfer protein/seed storage helical domain-containing protein" evidence="4">
    <location>
        <begin position="24"/>
        <end position="147"/>
    </location>
</feature>
<evidence type="ECO:0000313" key="6">
    <source>
        <dbReference type="EMBL" id="SPC77564.1"/>
    </source>
</evidence>
<evidence type="ECO:0000256" key="2">
    <source>
        <dbReference type="ARBA" id="ARBA00022729"/>
    </source>
</evidence>
<feature type="domain" description="Bifunctional inhibitor/plant lipid transfer protein/seed storage helical" evidence="5">
    <location>
        <begin position="55"/>
        <end position="139"/>
    </location>
</feature>
<dbReference type="PANTHER" id="PTHR35496">
    <property type="entry name" value="2S SEED STORAGE PROTEIN 1-RELATED"/>
    <property type="match status" value="1"/>
</dbReference>
<dbReference type="PANTHER" id="PTHR35496:SF20">
    <property type="entry name" value="2S SEED STORAGE PROTEIN 1-RELATED"/>
    <property type="match status" value="1"/>
</dbReference>
<sequence>MAKLTILAASLAVFLVIIANTSAYRTTITTVEIDEDDSRQSKCRAQVQMQDLNQCEQFLKRAIQGQGYLTLERDSNRPDQPHLQQCCQQLRQLDDKCQCEGIFEVIREQQGELEGQEMQKMSQAASNLPAMCGLRARRCKIKSSEWF</sequence>
<dbReference type="AlphaFoldDB" id="A0A2N9ESL1"/>
<dbReference type="SMART" id="SM00499">
    <property type="entry name" value="AAI"/>
    <property type="match status" value="1"/>
</dbReference>
<reference evidence="6" key="1">
    <citation type="submission" date="2018-02" db="EMBL/GenBank/DDBJ databases">
        <authorList>
            <person name="Cohen D.B."/>
            <person name="Kent A.D."/>
        </authorList>
    </citation>
    <scope>NUCLEOTIDE SEQUENCE</scope>
</reference>
<evidence type="ECO:0000259" key="5">
    <source>
        <dbReference type="SMART" id="SM00499"/>
    </source>
</evidence>
<dbReference type="InterPro" id="IPR016140">
    <property type="entry name" value="Bifunc_inhib/LTP/seed_store"/>
</dbReference>
<protein>
    <recommendedName>
        <fullName evidence="5">Bifunctional inhibitor/plant lipid transfer protein/seed storage helical domain-containing protein</fullName>
    </recommendedName>
</protein>
<dbReference type="GO" id="GO:0045735">
    <property type="term" value="F:nutrient reservoir activity"/>
    <property type="evidence" value="ECO:0007669"/>
    <property type="project" value="InterPro"/>
</dbReference>
<proteinExistence type="inferred from homology"/>
<comment type="similarity">
    <text evidence="1">Belongs to the 2S seed storage albumins family.</text>
</comment>
<gene>
    <name evidence="6" type="ORF">FSB_LOCUS5446</name>
</gene>
<dbReference type="Gene3D" id="1.10.110.10">
    <property type="entry name" value="Plant lipid-transfer and hydrophobic proteins"/>
    <property type="match status" value="1"/>
</dbReference>
<name>A0A2N9ESL1_FAGSY</name>